<comment type="caution">
    <text evidence="2">The sequence shown here is derived from an EMBL/GenBank/DDBJ whole genome shotgun (WGS) entry which is preliminary data.</text>
</comment>
<dbReference type="InterPro" id="IPR045865">
    <property type="entry name" value="ACT-like_dom_sf"/>
</dbReference>
<keyword evidence="3" id="KW-1185">Reference proteome</keyword>
<dbReference type="EMBL" id="ABVL01000002">
    <property type="protein sequence ID" value="EDY21579.1"/>
    <property type="molecule type" value="Genomic_DNA"/>
</dbReference>
<dbReference type="Gene3D" id="3.30.2130.10">
    <property type="entry name" value="VC0802-like"/>
    <property type="match status" value="1"/>
</dbReference>
<dbReference type="PROSITE" id="PS51671">
    <property type="entry name" value="ACT"/>
    <property type="match status" value="1"/>
</dbReference>
<dbReference type="PANTHER" id="PTHR40099:SF1">
    <property type="entry name" value="ACETOLACTATE SYNTHASE, SMALL SUBUNIT"/>
    <property type="match status" value="1"/>
</dbReference>
<reference evidence="2 3" key="1">
    <citation type="journal article" date="2011" name="J. Bacteriol.">
        <title>Genome sequence of Chthoniobacter flavus Ellin428, an aerobic heterotrophic soil bacterium.</title>
        <authorList>
            <person name="Kant R."/>
            <person name="van Passel M.W."/>
            <person name="Palva A."/>
            <person name="Lucas S."/>
            <person name="Lapidus A."/>
            <person name="Glavina Del Rio T."/>
            <person name="Dalin E."/>
            <person name="Tice H."/>
            <person name="Bruce D."/>
            <person name="Goodwin L."/>
            <person name="Pitluck S."/>
            <person name="Larimer F.W."/>
            <person name="Land M.L."/>
            <person name="Hauser L."/>
            <person name="Sangwan P."/>
            <person name="de Vos W.M."/>
            <person name="Janssen P.H."/>
            <person name="Smidt H."/>
        </authorList>
    </citation>
    <scope>NUCLEOTIDE SEQUENCE [LARGE SCALE GENOMIC DNA]</scope>
    <source>
        <strain evidence="2 3">Ellin428</strain>
    </source>
</reference>
<dbReference type="eggNOG" id="COG4747">
    <property type="taxonomic scope" value="Bacteria"/>
</dbReference>
<dbReference type="Pfam" id="PF19571">
    <property type="entry name" value="ACT_8"/>
    <property type="match status" value="1"/>
</dbReference>
<evidence type="ECO:0000313" key="2">
    <source>
        <dbReference type="EMBL" id="EDY21579.1"/>
    </source>
</evidence>
<gene>
    <name evidence="2" type="ORF">CfE428DRAFT_0824</name>
</gene>
<evidence type="ECO:0000259" key="1">
    <source>
        <dbReference type="PROSITE" id="PS51671"/>
    </source>
</evidence>
<sequence>MSSGSQPTAEGLSGPRVTQFSIFLSNRVGALLDVVKVLNERNIHVLAISVQDSADTAIVRIVVSDPESVQQIFLEHAIPFSICDLVVVELKEGATELGRLLAALLAAECNIFGSYALITRPRGRPALALHVEDNECAVSVLRSQQFTILSQSDISR</sequence>
<dbReference type="RefSeq" id="WP_006978151.1">
    <property type="nucleotide sequence ID" value="NZ_ABVL01000002.1"/>
</dbReference>
<accession>B4CVY7</accession>
<protein>
    <recommendedName>
        <fullName evidence="1">ACT domain-containing protein</fullName>
    </recommendedName>
</protein>
<dbReference type="InterPro" id="IPR002912">
    <property type="entry name" value="ACT_dom"/>
</dbReference>
<dbReference type="AlphaFoldDB" id="B4CVY7"/>
<dbReference type="InterPro" id="IPR045739">
    <property type="entry name" value="ACT_dom_pair"/>
</dbReference>
<organism evidence="2 3">
    <name type="scientific">Chthoniobacter flavus Ellin428</name>
    <dbReference type="NCBI Taxonomy" id="497964"/>
    <lineage>
        <taxon>Bacteria</taxon>
        <taxon>Pseudomonadati</taxon>
        <taxon>Verrucomicrobiota</taxon>
        <taxon>Spartobacteria</taxon>
        <taxon>Chthoniobacterales</taxon>
        <taxon>Chthoniobacteraceae</taxon>
        <taxon>Chthoniobacter</taxon>
    </lineage>
</organism>
<dbReference type="InParanoid" id="B4CVY7"/>
<feature type="domain" description="ACT" evidence="1">
    <location>
        <begin position="19"/>
        <end position="96"/>
    </location>
</feature>
<dbReference type="STRING" id="497964.CfE428DRAFT_0824"/>
<name>B4CVY7_9BACT</name>
<dbReference type="PANTHER" id="PTHR40099">
    <property type="entry name" value="ACETOLACTATE SYNTHASE, SMALL SUBUNIT"/>
    <property type="match status" value="1"/>
</dbReference>
<evidence type="ECO:0000313" key="3">
    <source>
        <dbReference type="Proteomes" id="UP000005824"/>
    </source>
</evidence>
<proteinExistence type="predicted"/>
<dbReference type="SUPFAM" id="SSF55021">
    <property type="entry name" value="ACT-like"/>
    <property type="match status" value="1"/>
</dbReference>
<dbReference type="Proteomes" id="UP000005824">
    <property type="component" value="Unassembled WGS sequence"/>
</dbReference>